<dbReference type="EMBL" id="CAJHJT010000001">
    <property type="protein sequence ID" value="CAD6991415.1"/>
    <property type="molecule type" value="Genomic_DNA"/>
</dbReference>
<dbReference type="Proteomes" id="UP000606786">
    <property type="component" value="Unassembled WGS sequence"/>
</dbReference>
<gene>
    <name evidence="2" type="ORF">CCAP1982_LOCUS342</name>
</gene>
<evidence type="ECO:0000256" key="1">
    <source>
        <dbReference type="SAM" id="MobiDB-lite"/>
    </source>
</evidence>
<comment type="caution">
    <text evidence="2">The sequence shown here is derived from an EMBL/GenBank/DDBJ whole genome shotgun (WGS) entry which is preliminary data.</text>
</comment>
<evidence type="ECO:0000313" key="3">
    <source>
        <dbReference type="Proteomes" id="UP000606786"/>
    </source>
</evidence>
<proteinExistence type="predicted"/>
<feature type="region of interest" description="Disordered" evidence="1">
    <location>
        <begin position="1"/>
        <end position="20"/>
    </location>
</feature>
<protein>
    <submittedName>
        <fullName evidence="2">(Mediterranean fruit fly) hypothetical protein</fullName>
    </submittedName>
</protein>
<sequence>MQGQLAGWTGKSSCREKSTTLDFPTLTTTAAETEMETESTRADSFHINAAAGAKPLQQQTRAVNVACRCTNK</sequence>
<name>A0A811U2C3_CERCA</name>
<keyword evidence="3" id="KW-1185">Reference proteome</keyword>
<accession>A0A811U2C3</accession>
<organism evidence="2 3">
    <name type="scientific">Ceratitis capitata</name>
    <name type="common">Mediterranean fruit fly</name>
    <name type="synonym">Tephritis capitata</name>
    <dbReference type="NCBI Taxonomy" id="7213"/>
    <lineage>
        <taxon>Eukaryota</taxon>
        <taxon>Metazoa</taxon>
        <taxon>Ecdysozoa</taxon>
        <taxon>Arthropoda</taxon>
        <taxon>Hexapoda</taxon>
        <taxon>Insecta</taxon>
        <taxon>Pterygota</taxon>
        <taxon>Neoptera</taxon>
        <taxon>Endopterygota</taxon>
        <taxon>Diptera</taxon>
        <taxon>Brachycera</taxon>
        <taxon>Muscomorpha</taxon>
        <taxon>Tephritoidea</taxon>
        <taxon>Tephritidae</taxon>
        <taxon>Ceratitis</taxon>
        <taxon>Ceratitis</taxon>
    </lineage>
</organism>
<evidence type="ECO:0000313" key="2">
    <source>
        <dbReference type="EMBL" id="CAD6991415.1"/>
    </source>
</evidence>
<dbReference type="AlphaFoldDB" id="A0A811U2C3"/>
<reference evidence="2" key="1">
    <citation type="submission" date="2020-11" db="EMBL/GenBank/DDBJ databases">
        <authorList>
            <person name="Whitehead M."/>
        </authorList>
    </citation>
    <scope>NUCLEOTIDE SEQUENCE</scope>
    <source>
        <strain evidence="2">EGII</strain>
    </source>
</reference>